<feature type="compositionally biased region" description="Polar residues" evidence="1">
    <location>
        <begin position="159"/>
        <end position="172"/>
    </location>
</feature>
<evidence type="ECO:0000256" key="1">
    <source>
        <dbReference type="SAM" id="MobiDB-lite"/>
    </source>
</evidence>
<proteinExistence type="predicted"/>
<feature type="compositionally biased region" description="Low complexity" evidence="1">
    <location>
        <begin position="209"/>
        <end position="225"/>
    </location>
</feature>
<evidence type="ECO:0000313" key="3">
    <source>
        <dbReference type="Proteomes" id="UP000799118"/>
    </source>
</evidence>
<feature type="compositionally biased region" description="Polar residues" evidence="1">
    <location>
        <begin position="72"/>
        <end position="100"/>
    </location>
</feature>
<dbReference type="AlphaFoldDB" id="A0A6A4I6C5"/>
<name>A0A6A4I6C5_9AGAR</name>
<accession>A0A6A4I6C5</accession>
<protein>
    <submittedName>
        <fullName evidence="2">Uncharacterized protein</fullName>
    </submittedName>
</protein>
<dbReference type="Proteomes" id="UP000799118">
    <property type="component" value="Unassembled WGS sequence"/>
</dbReference>
<feature type="compositionally biased region" description="Polar residues" evidence="1">
    <location>
        <begin position="254"/>
        <end position="266"/>
    </location>
</feature>
<gene>
    <name evidence="2" type="ORF">BT96DRAFT_411415</name>
</gene>
<feature type="compositionally biased region" description="Low complexity" evidence="1">
    <location>
        <begin position="101"/>
        <end position="113"/>
    </location>
</feature>
<evidence type="ECO:0000313" key="2">
    <source>
        <dbReference type="EMBL" id="KAE9404617.1"/>
    </source>
</evidence>
<reference evidence="2" key="1">
    <citation type="journal article" date="2019" name="Environ. Microbiol.">
        <title>Fungal ecological strategies reflected in gene transcription - a case study of two litter decomposers.</title>
        <authorList>
            <person name="Barbi F."/>
            <person name="Kohler A."/>
            <person name="Barry K."/>
            <person name="Baskaran P."/>
            <person name="Daum C."/>
            <person name="Fauchery L."/>
            <person name="Ihrmark K."/>
            <person name="Kuo A."/>
            <person name="LaButti K."/>
            <person name="Lipzen A."/>
            <person name="Morin E."/>
            <person name="Grigoriev I.V."/>
            <person name="Henrissat B."/>
            <person name="Lindahl B."/>
            <person name="Martin F."/>
        </authorList>
    </citation>
    <scope>NUCLEOTIDE SEQUENCE</scope>
    <source>
        <strain evidence="2">JB14</strain>
    </source>
</reference>
<feature type="region of interest" description="Disordered" evidence="1">
    <location>
        <begin position="65"/>
        <end position="274"/>
    </location>
</feature>
<organism evidence="2 3">
    <name type="scientific">Gymnopus androsaceus JB14</name>
    <dbReference type="NCBI Taxonomy" id="1447944"/>
    <lineage>
        <taxon>Eukaryota</taxon>
        <taxon>Fungi</taxon>
        <taxon>Dikarya</taxon>
        <taxon>Basidiomycota</taxon>
        <taxon>Agaricomycotina</taxon>
        <taxon>Agaricomycetes</taxon>
        <taxon>Agaricomycetidae</taxon>
        <taxon>Agaricales</taxon>
        <taxon>Marasmiineae</taxon>
        <taxon>Omphalotaceae</taxon>
        <taxon>Gymnopus</taxon>
    </lineage>
</organism>
<keyword evidence="3" id="KW-1185">Reference proteome</keyword>
<dbReference type="OrthoDB" id="3265156at2759"/>
<dbReference type="EMBL" id="ML769415">
    <property type="protein sequence ID" value="KAE9404617.1"/>
    <property type="molecule type" value="Genomic_DNA"/>
</dbReference>
<sequence>MNPNANDHWNTNMNSYGLGTPINPFNGTADSQPMIPITLASPDQYTPYFSNFSLNSKTYYPNLHRDFRDNNHGPSASGSSNHNGRTSDNGWNTRTAHNTNSASITGSGSSSTGPAGGSETDGDGTRNGINNNRKFPSRRASTRGSKNSFPNPHVRHSTHPSQTFRKNNTRPQVTKGDGITHAEDLQPNEGFTGVKTTRAHQAVVPKVLSSSSNSSRGGRGMSQRGNWRGQHRGNVWKSRNHGGSSRHSAPLFPTSGSEELSESTPIPSTPHHVPSTALTKALNNNFVIPQKRKSPEVVGCCFFPDRFIFRFWA</sequence>